<dbReference type="PANTHER" id="PTHR11165">
    <property type="entry name" value="SKP1"/>
    <property type="match status" value="1"/>
</dbReference>
<name>A0A498JB25_MALDO</name>
<evidence type="ECO:0000259" key="4">
    <source>
        <dbReference type="Pfam" id="PF03931"/>
    </source>
</evidence>
<dbReference type="GO" id="GO:0006511">
    <property type="term" value="P:ubiquitin-dependent protein catabolic process"/>
    <property type="evidence" value="ECO:0007669"/>
    <property type="project" value="InterPro"/>
</dbReference>
<dbReference type="Proteomes" id="UP000290289">
    <property type="component" value="Chromosome 7"/>
</dbReference>
<dbReference type="InterPro" id="IPR016897">
    <property type="entry name" value="SKP1"/>
</dbReference>
<evidence type="ECO:0000313" key="6">
    <source>
        <dbReference type="Proteomes" id="UP000290289"/>
    </source>
</evidence>
<reference evidence="5 6" key="1">
    <citation type="submission" date="2018-10" db="EMBL/GenBank/DDBJ databases">
        <title>A high-quality apple genome assembly.</title>
        <authorList>
            <person name="Hu J."/>
        </authorList>
    </citation>
    <scope>NUCLEOTIDE SEQUENCE [LARGE SCALE GENOMIC DNA]</scope>
    <source>
        <strain evidence="6">cv. HFTH1</strain>
        <tissue evidence="5">Young leaf</tissue>
    </source>
</reference>
<comment type="similarity">
    <text evidence="2">Belongs to the SKP1 family.</text>
</comment>
<keyword evidence="6" id="KW-1185">Reference proteome</keyword>
<gene>
    <name evidence="5" type="ORF">DVH24_011952</name>
</gene>
<sequence length="81" mass="8962">MSPSSKKITLKSSDGESFEVEKAMALESQTIKHMIDDDCANNGIPLPNVNAIFWQWSLSTARNMLTPPSPTRRSPEDNLKG</sequence>
<dbReference type="InterPro" id="IPR001232">
    <property type="entry name" value="SKP1-like"/>
</dbReference>
<dbReference type="UniPathway" id="UPA00143"/>
<evidence type="ECO:0000256" key="3">
    <source>
        <dbReference type="ARBA" id="ARBA00022786"/>
    </source>
</evidence>
<dbReference type="AlphaFoldDB" id="A0A498JB25"/>
<accession>A0A498JB25</accession>
<dbReference type="EMBL" id="RDQH01000333">
    <property type="protein sequence ID" value="RXH92928.1"/>
    <property type="molecule type" value="Genomic_DNA"/>
</dbReference>
<proteinExistence type="inferred from homology"/>
<organism evidence="5 6">
    <name type="scientific">Malus domestica</name>
    <name type="common">Apple</name>
    <name type="synonym">Pyrus malus</name>
    <dbReference type="NCBI Taxonomy" id="3750"/>
    <lineage>
        <taxon>Eukaryota</taxon>
        <taxon>Viridiplantae</taxon>
        <taxon>Streptophyta</taxon>
        <taxon>Embryophyta</taxon>
        <taxon>Tracheophyta</taxon>
        <taxon>Spermatophyta</taxon>
        <taxon>Magnoliopsida</taxon>
        <taxon>eudicotyledons</taxon>
        <taxon>Gunneridae</taxon>
        <taxon>Pentapetalae</taxon>
        <taxon>rosids</taxon>
        <taxon>fabids</taxon>
        <taxon>Rosales</taxon>
        <taxon>Rosaceae</taxon>
        <taxon>Amygdaloideae</taxon>
        <taxon>Maleae</taxon>
        <taxon>Malus</taxon>
    </lineage>
</organism>
<dbReference type="Pfam" id="PF03931">
    <property type="entry name" value="Skp1_POZ"/>
    <property type="match status" value="1"/>
</dbReference>
<feature type="domain" description="SKP1 component POZ" evidence="4">
    <location>
        <begin position="6"/>
        <end position="51"/>
    </location>
</feature>
<dbReference type="SUPFAM" id="SSF54695">
    <property type="entry name" value="POZ domain"/>
    <property type="match status" value="1"/>
</dbReference>
<dbReference type="SMART" id="SM00512">
    <property type="entry name" value="Skp1"/>
    <property type="match status" value="1"/>
</dbReference>
<dbReference type="InterPro" id="IPR016073">
    <property type="entry name" value="Skp1_comp_POZ"/>
</dbReference>
<dbReference type="InterPro" id="IPR011333">
    <property type="entry name" value="SKP1/BTB/POZ_sf"/>
</dbReference>
<dbReference type="Gene3D" id="3.30.710.10">
    <property type="entry name" value="Potassium Channel Kv1.1, Chain A"/>
    <property type="match status" value="1"/>
</dbReference>
<dbReference type="GO" id="GO:0016567">
    <property type="term" value="P:protein ubiquitination"/>
    <property type="evidence" value="ECO:0007669"/>
    <property type="project" value="UniProtKB-UniPathway"/>
</dbReference>
<evidence type="ECO:0000256" key="2">
    <source>
        <dbReference type="ARBA" id="ARBA00009993"/>
    </source>
</evidence>
<evidence type="ECO:0000256" key="1">
    <source>
        <dbReference type="ARBA" id="ARBA00004906"/>
    </source>
</evidence>
<keyword evidence="3" id="KW-0833">Ubl conjugation pathway</keyword>
<protein>
    <recommendedName>
        <fullName evidence="4">SKP1 component POZ domain-containing protein</fullName>
    </recommendedName>
</protein>
<dbReference type="STRING" id="3750.A0A498JB25"/>
<evidence type="ECO:0000313" key="5">
    <source>
        <dbReference type="EMBL" id="RXH92928.1"/>
    </source>
</evidence>
<comment type="pathway">
    <text evidence="1">Protein modification; protein ubiquitination.</text>
</comment>
<dbReference type="GO" id="GO:0009867">
    <property type="term" value="P:jasmonic acid mediated signaling pathway"/>
    <property type="evidence" value="ECO:0007669"/>
    <property type="project" value="UniProtKB-ARBA"/>
</dbReference>
<comment type="caution">
    <text evidence="5">The sequence shown here is derived from an EMBL/GenBank/DDBJ whole genome shotgun (WGS) entry which is preliminary data.</text>
</comment>